<protein>
    <submittedName>
        <fullName evidence="1">Chemotaxis protein</fullName>
    </submittedName>
</protein>
<dbReference type="SUPFAM" id="SSF75708">
    <property type="entry name" value="Chemotaxis phosphatase CheZ"/>
    <property type="match status" value="1"/>
</dbReference>
<sequence length="182" mass="19740">MTSEKQLGSQVKHLLSNLSDHSAQHLKEVETDLVQTSFLLGEAIQKLGASFIAIHEAISAQQDAVDLLLSGAQPTPEIAERLKTKHQEIGQHVNAAVTGLQFQDMTSQLIGRTVRRVTGLRDVLGDLANGTATLPSHGNIDDIIQTLNGINTVLEEQSVKLESALWKAVCQTHMDSGDIELF</sequence>
<gene>
    <name evidence="1" type="ORF">G3574_16310</name>
</gene>
<dbReference type="AlphaFoldDB" id="A0A6B3SPT2"/>
<evidence type="ECO:0000313" key="1">
    <source>
        <dbReference type="EMBL" id="NEX62651.1"/>
    </source>
</evidence>
<comment type="caution">
    <text evidence="1">The sequence shown here is derived from an EMBL/GenBank/DDBJ whole genome shotgun (WGS) entry which is preliminary data.</text>
</comment>
<dbReference type="EMBL" id="JAAIVB010000053">
    <property type="protein sequence ID" value="NEX62651.1"/>
    <property type="molecule type" value="Genomic_DNA"/>
</dbReference>
<keyword evidence="2" id="KW-1185">Reference proteome</keyword>
<name>A0A6B3SPT2_9BURK</name>
<dbReference type="Proteomes" id="UP000482155">
    <property type="component" value="Unassembled WGS sequence"/>
</dbReference>
<dbReference type="RefSeq" id="WP_163965315.1">
    <property type="nucleotide sequence ID" value="NZ_JAAIVB010000053.1"/>
</dbReference>
<reference evidence="1 2" key="1">
    <citation type="submission" date="2020-02" db="EMBL/GenBank/DDBJ databases">
        <authorList>
            <person name="Kim M.K."/>
        </authorList>
    </citation>
    <scope>NUCLEOTIDE SEQUENCE [LARGE SCALE GENOMIC DNA]</scope>
    <source>
        <strain evidence="1 2">17J57-3</strain>
    </source>
</reference>
<evidence type="ECO:0000313" key="2">
    <source>
        <dbReference type="Proteomes" id="UP000482155"/>
    </source>
</evidence>
<accession>A0A6B3SPT2</accession>
<organism evidence="1 2">
    <name type="scientific">Noviherbaspirillum galbum</name>
    <dbReference type="NCBI Taxonomy" id="2709383"/>
    <lineage>
        <taxon>Bacteria</taxon>
        <taxon>Pseudomonadati</taxon>
        <taxon>Pseudomonadota</taxon>
        <taxon>Betaproteobacteria</taxon>
        <taxon>Burkholderiales</taxon>
        <taxon>Oxalobacteraceae</taxon>
        <taxon>Noviherbaspirillum</taxon>
    </lineage>
</organism>
<proteinExistence type="predicted"/>